<feature type="active site" description="Proton donor/acceptor" evidence="1">
    <location>
        <position position="83"/>
    </location>
</feature>
<feature type="active site" description="Tele-phosphohistidine intermediate" evidence="1">
    <location>
        <position position="10"/>
    </location>
</feature>
<feature type="binding site" evidence="2">
    <location>
        <begin position="9"/>
        <end position="16"/>
    </location>
    <ligand>
        <name>substrate</name>
    </ligand>
</feature>
<feature type="binding site" evidence="2">
    <location>
        <position position="59"/>
    </location>
    <ligand>
        <name>substrate</name>
    </ligand>
</feature>
<dbReference type="CDD" id="cd07067">
    <property type="entry name" value="HP_PGM_like"/>
    <property type="match status" value="1"/>
</dbReference>
<dbReference type="Proteomes" id="UP000019141">
    <property type="component" value="Unassembled WGS sequence"/>
</dbReference>
<proteinExistence type="predicted"/>
<keyword evidence="4" id="KW-1185">Reference proteome</keyword>
<dbReference type="Gene3D" id="3.40.50.1240">
    <property type="entry name" value="Phosphoglycerate mutase-like"/>
    <property type="match status" value="1"/>
</dbReference>
<dbReference type="HOGENOM" id="CLU_033323_8_4_7"/>
<dbReference type="SUPFAM" id="SSF53254">
    <property type="entry name" value="Phosphoglycerate mutase-like"/>
    <property type="match status" value="1"/>
</dbReference>
<reference evidence="3 4" key="1">
    <citation type="journal article" date="2014" name="Nature">
        <title>An environmental bacterial taxon with a large and distinct metabolic repertoire.</title>
        <authorList>
            <person name="Wilson M.C."/>
            <person name="Mori T."/>
            <person name="Ruckert C."/>
            <person name="Uria A.R."/>
            <person name="Helf M.J."/>
            <person name="Takada K."/>
            <person name="Gernert C."/>
            <person name="Steffens U.A."/>
            <person name="Heycke N."/>
            <person name="Schmitt S."/>
            <person name="Rinke C."/>
            <person name="Helfrich E.J."/>
            <person name="Brachmann A.O."/>
            <person name="Gurgui C."/>
            <person name="Wakimoto T."/>
            <person name="Kracht M."/>
            <person name="Crusemann M."/>
            <person name="Hentschel U."/>
            <person name="Abe I."/>
            <person name="Matsunaga S."/>
            <person name="Kalinowski J."/>
            <person name="Takeyama H."/>
            <person name="Piel J."/>
        </authorList>
    </citation>
    <scope>NUCLEOTIDE SEQUENCE [LARGE SCALE GENOMIC DNA]</scope>
    <source>
        <strain evidence="4">TSY1</strain>
    </source>
</reference>
<comment type="caution">
    <text evidence="3">The sequence shown here is derived from an EMBL/GenBank/DDBJ whole genome shotgun (WGS) entry which is preliminary data.</text>
</comment>
<dbReference type="InterPro" id="IPR050275">
    <property type="entry name" value="PGM_Phosphatase"/>
</dbReference>
<evidence type="ECO:0000256" key="2">
    <source>
        <dbReference type="PIRSR" id="PIRSR613078-2"/>
    </source>
</evidence>
<dbReference type="Pfam" id="PF00300">
    <property type="entry name" value="His_Phos_1"/>
    <property type="match status" value="1"/>
</dbReference>
<gene>
    <name evidence="3" type="ORF">ETSY1_03285</name>
</gene>
<dbReference type="PANTHER" id="PTHR48100:SF1">
    <property type="entry name" value="HISTIDINE PHOSPHATASE FAMILY PROTEIN-RELATED"/>
    <property type="match status" value="1"/>
</dbReference>
<dbReference type="GO" id="GO:0005737">
    <property type="term" value="C:cytoplasm"/>
    <property type="evidence" value="ECO:0007669"/>
    <property type="project" value="TreeGrafter"/>
</dbReference>
<accession>W4LWM6</accession>
<dbReference type="PANTHER" id="PTHR48100">
    <property type="entry name" value="BROAD-SPECIFICITY PHOSPHATASE YOR283W-RELATED"/>
    <property type="match status" value="1"/>
</dbReference>
<dbReference type="SMART" id="SM00855">
    <property type="entry name" value="PGAM"/>
    <property type="match status" value="1"/>
</dbReference>
<evidence type="ECO:0008006" key="5">
    <source>
        <dbReference type="Google" id="ProtNLM"/>
    </source>
</evidence>
<evidence type="ECO:0000313" key="4">
    <source>
        <dbReference type="Proteomes" id="UP000019141"/>
    </source>
</evidence>
<name>W4LWM6_ENTF1</name>
<dbReference type="InterPro" id="IPR013078">
    <property type="entry name" value="His_Pase_superF_clade-1"/>
</dbReference>
<organism evidence="3 4">
    <name type="scientific">Entotheonella factor</name>
    <dbReference type="NCBI Taxonomy" id="1429438"/>
    <lineage>
        <taxon>Bacteria</taxon>
        <taxon>Pseudomonadati</taxon>
        <taxon>Nitrospinota/Tectimicrobiota group</taxon>
        <taxon>Candidatus Tectimicrobiota</taxon>
        <taxon>Candidatus Entotheonellia</taxon>
        <taxon>Candidatus Entotheonellales</taxon>
        <taxon>Candidatus Entotheonellaceae</taxon>
        <taxon>Candidatus Entotheonella</taxon>
    </lineage>
</organism>
<dbReference type="AlphaFoldDB" id="W4LWM6"/>
<evidence type="ECO:0000256" key="1">
    <source>
        <dbReference type="PIRSR" id="PIRSR613078-1"/>
    </source>
</evidence>
<sequence length="206" mass="22683">MQRLLYVVRHGTTDWNRGGYIQGHLDTPLNHEGRTQAEAAARRLVAEGAAAIYSSDLLRVYETAQIIARHTGLRVIQKPGLREMHFGQWQGLSFDQIKARDPEIYAARRERPYEVPPPGGETWMDFYQRSIAAIKAILAATDAQRLIVATHSGVCTVLGLEALGLGPTGKRTFGNANCAIHTIGITGDRWDAVSLNETDHLPSTSP</sequence>
<protein>
    <recommendedName>
        <fullName evidence="5">Phosphoglycerate mutase</fullName>
    </recommendedName>
</protein>
<dbReference type="InterPro" id="IPR029033">
    <property type="entry name" value="His_PPase_superfam"/>
</dbReference>
<evidence type="ECO:0000313" key="3">
    <source>
        <dbReference type="EMBL" id="ETX02519.1"/>
    </source>
</evidence>
<dbReference type="EMBL" id="AZHW01000135">
    <property type="protein sequence ID" value="ETX02519.1"/>
    <property type="molecule type" value="Genomic_DNA"/>
</dbReference>
<dbReference type="GO" id="GO:0016791">
    <property type="term" value="F:phosphatase activity"/>
    <property type="evidence" value="ECO:0007669"/>
    <property type="project" value="TreeGrafter"/>
</dbReference>